<evidence type="ECO:0000313" key="4">
    <source>
        <dbReference type="Proteomes" id="UP000179023"/>
    </source>
</evidence>
<dbReference type="PRINTS" id="PR01713">
    <property type="entry name" value="NUCEPIMERASE"/>
</dbReference>
<dbReference type="AlphaFoldDB" id="A0A1G2KJ97"/>
<dbReference type="Gene3D" id="3.40.50.720">
    <property type="entry name" value="NAD(P)-binding Rossmann-like Domain"/>
    <property type="match status" value="1"/>
</dbReference>
<protein>
    <recommendedName>
        <fullName evidence="2">NAD-dependent epimerase/dehydratase domain-containing protein</fullName>
    </recommendedName>
</protein>
<sequence>MTKEKENVLVSGGAGFIGSNLVDELIRRGYRVRVLDSLAPPVHNGRLPEWFNKKAEFIKGDVRNKKDWVQALKGVRYVFHLAAYMDYQMDFSTYFTTNTASTALMYEVIMEKKYPVTKIVVASSQAVYGEGKYRCGKHGIVYPSSRPQTQLKRHQWDVRCPYDKKEVLPLAQKEDDALFPTIPYGISKKTLEEIMWDLGRRYNIPSVALRYTIVHGPYQSFRHFYSGALRQLAVMALAGHELIMHEDGNQLRDYVHIDDVVSAHLAVLKSQKANFQAFNVGSGRPTRVMDLARVVAKVTGREFRPNLPGLYRVGAPRHSITDVSKLKKLGWKPRHALEDNVRGYVEWIKHYPEAKKYLGATIKKMEKTKMLMK</sequence>
<dbReference type="Pfam" id="PF01370">
    <property type="entry name" value="Epimerase"/>
    <property type="match status" value="2"/>
</dbReference>
<gene>
    <name evidence="3" type="ORF">A3C07_04565</name>
</gene>
<proteinExistence type="inferred from homology"/>
<dbReference type="Proteomes" id="UP000179023">
    <property type="component" value="Unassembled WGS sequence"/>
</dbReference>
<evidence type="ECO:0000313" key="3">
    <source>
        <dbReference type="EMBL" id="OGZ99504.1"/>
    </source>
</evidence>
<dbReference type="EMBL" id="MHQI01000039">
    <property type="protein sequence ID" value="OGZ99504.1"/>
    <property type="molecule type" value="Genomic_DNA"/>
</dbReference>
<evidence type="ECO:0000256" key="1">
    <source>
        <dbReference type="ARBA" id="ARBA00007637"/>
    </source>
</evidence>
<evidence type="ECO:0000259" key="2">
    <source>
        <dbReference type="Pfam" id="PF01370"/>
    </source>
</evidence>
<feature type="domain" description="NAD-dependent epimerase/dehydratase" evidence="2">
    <location>
        <begin position="162"/>
        <end position="281"/>
    </location>
</feature>
<dbReference type="InterPro" id="IPR036291">
    <property type="entry name" value="NAD(P)-bd_dom_sf"/>
</dbReference>
<reference evidence="3 4" key="1">
    <citation type="journal article" date="2016" name="Nat. Commun.">
        <title>Thousands of microbial genomes shed light on interconnected biogeochemical processes in an aquifer system.</title>
        <authorList>
            <person name="Anantharaman K."/>
            <person name="Brown C.T."/>
            <person name="Hug L.A."/>
            <person name="Sharon I."/>
            <person name="Castelle C.J."/>
            <person name="Probst A.J."/>
            <person name="Thomas B.C."/>
            <person name="Singh A."/>
            <person name="Wilkins M.J."/>
            <person name="Karaoz U."/>
            <person name="Brodie E.L."/>
            <person name="Williams K.H."/>
            <person name="Hubbard S.S."/>
            <person name="Banfield J.F."/>
        </authorList>
    </citation>
    <scope>NUCLEOTIDE SEQUENCE [LARGE SCALE GENOMIC DNA]</scope>
</reference>
<accession>A0A1G2KJ97</accession>
<comment type="caution">
    <text evidence="3">The sequence shown here is derived from an EMBL/GenBank/DDBJ whole genome shotgun (WGS) entry which is preliminary data.</text>
</comment>
<comment type="similarity">
    <text evidence="1">Belongs to the NAD(P)-dependent epimerase/dehydratase family.</text>
</comment>
<dbReference type="STRING" id="1802270.A3C07_04565"/>
<dbReference type="SUPFAM" id="SSF51735">
    <property type="entry name" value="NAD(P)-binding Rossmann-fold domains"/>
    <property type="match status" value="1"/>
</dbReference>
<dbReference type="PANTHER" id="PTHR43000">
    <property type="entry name" value="DTDP-D-GLUCOSE 4,6-DEHYDRATASE-RELATED"/>
    <property type="match status" value="1"/>
</dbReference>
<dbReference type="InterPro" id="IPR001509">
    <property type="entry name" value="Epimerase_deHydtase"/>
</dbReference>
<name>A0A1G2KJ97_9BACT</name>
<organism evidence="3 4">
    <name type="scientific">Candidatus Sungbacteria bacterium RIFCSPHIGHO2_02_FULL_47_11</name>
    <dbReference type="NCBI Taxonomy" id="1802270"/>
    <lineage>
        <taxon>Bacteria</taxon>
        <taxon>Candidatus Sungiibacteriota</taxon>
    </lineage>
</organism>
<feature type="domain" description="NAD-dependent epimerase/dehydratase" evidence="2">
    <location>
        <begin position="8"/>
        <end position="133"/>
    </location>
</feature>